<gene>
    <name evidence="1" type="ORF">HPNQ4076_1135</name>
</gene>
<proteinExistence type="predicted"/>
<protein>
    <submittedName>
        <fullName evidence="1">Uncharacterized protein</fullName>
    </submittedName>
</protein>
<organism evidence="1 2">
    <name type="scientific">Helicobacter pylori NQ4076</name>
    <dbReference type="NCBI Taxonomy" id="992029"/>
    <lineage>
        <taxon>Bacteria</taxon>
        <taxon>Pseudomonadati</taxon>
        <taxon>Campylobacterota</taxon>
        <taxon>Epsilonproteobacteria</taxon>
        <taxon>Campylobacterales</taxon>
        <taxon>Helicobacteraceae</taxon>
        <taxon>Helicobacter</taxon>
    </lineage>
</organism>
<dbReference type="PATRIC" id="fig|992029.3.peg.1102"/>
<evidence type="ECO:0000313" key="1">
    <source>
        <dbReference type="EMBL" id="EJB33145.1"/>
    </source>
</evidence>
<dbReference type="AlphaFoldDB" id="J0J5C8"/>
<reference evidence="1 2" key="1">
    <citation type="journal article" date="2013" name="Pathog. Dis.">
        <title>Genome sequences of 65 Helicobacter pylori strains isolated from asymptomatic individuals and patients with gastric cancer, peptic ulcer disease, or gastritis.</title>
        <authorList>
            <person name="Blanchard T.G."/>
            <person name="Czinn S.J."/>
            <person name="Correa P."/>
            <person name="Nakazawa T."/>
            <person name="Keelan M."/>
            <person name="Morningstar L."/>
            <person name="Santana-Cruz I."/>
            <person name="Maroo A."/>
            <person name="McCracken C."/>
            <person name="Shefchek K."/>
            <person name="Daugherty S."/>
            <person name="Song Y."/>
            <person name="Fraser C.M."/>
            <person name="Fricke W.F."/>
        </authorList>
    </citation>
    <scope>NUCLEOTIDE SEQUENCE [LARGE SCALE GENOMIC DNA]</scope>
    <source>
        <strain evidence="1 2">NQ4076</strain>
    </source>
</reference>
<accession>J0J5C8</accession>
<sequence>MREMLIFSRSKGMIKAYTQAESECLASELLPIIPFKRV</sequence>
<dbReference type="EMBL" id="AKNX01000003">
    <property type="protein sequence ID" value="EJB33145.1"/>
    <property type="molecule type" value="Genomic_DNA"/>
</dbReference>
<dbReference type="Proteomes" id="UP000004074">
    <property type="component" value="Unassembled WGS sequence"/>
</dbReference>
<name>J0J5C8_HELPX</name>
<comment type="caution">
    <text evidence="1">The sequence shown here is derived from an EMBL/GenBank/DDBJ whole genome shotgun (WGS) entry which is preliminary data.</text>
</comment>
<evidence type="ECO:0000313" key="2">
    <source>
        <dbReference type="Proteomes" id="UP000004074"/>
    </source>
</evidence>